<dbReference type="Gene3D" id="1.10.10.10">
    <property type="entry name" value="Winged helix-like DNA-binding domain superfamily/Winged helix DNA-binding domain"/>
    <property type="match status" value="1"/>
</dbReference>
<sequence>MKISTRGRYALRLMLDLAQSDPDEYVTIKSISERQEISGKYLEQIISVLSRAGYVKSVRGSQGGYKLARPASEYTVGMILRLIEGSLAPVACLENDPNLCARCDKCVTLDVWKQIDAAISGVVDNISLDDLVKKQKEKLQPDYVI</sequence>
<keyword evidence="1" id="KW-0238">DNA-binding</keyword>
<dbReference type="GO" id="GO:0003677">
    <property type="term" value="F:DNA binding"/>
    <property type="evidence" value="ECO:0007669"/>
    <property type="project" value="UniProtKB-KW"/>
</dbReference>
<dbReference type="PANTHER" id="PTHR33221">
    <property type="entry name" value="WINGED HELIX-TURN-HELIX TRANSCRIPTIONAL REGULATOR, RRF2 FAMILY"/>
    <property type="match status" value="1"/>
</dbReference>
<proteinExistence type="predicted"/>
<dbReference type="GO" id="GO:0003700">
    <property type="term" value="F:DNA-binding transcription factor activity"/>
    <property type="evidence" value="ECO:0007669"/>
    <property type="project" value="TreeGrafter"/>
</dbReference>
<dbReference type="EMBL" id="VSSQ01024348">
    <property type="protein sequence ID" value="MPM71815.1"/>
    <property type="molecule type" value="Genomic_DNA"/>
</dbReference>
<gene>
    <name evidence="2" type="primary">cymR_31</name>
    <name evidence="2" type="ORF">SDC9_118786</name>
</gene>
<accession>A0A645C2Q8</accession>
<dbReference type="Pfam" id="PF02082">
    <property type="entry name" value="Rrf2"/>
    <property type="match status" value="1"/>
</dbReference>
<dbReference type="SUPFAM" id="SSF46785">
    <property type="entry name" value="Winged helix' DNA-binding domain"/>
    <property type="match status" value="1"/>
</dbReference>
<protein>
    <submittedName>
        <fullName evidence="2">HTH-type transcriptional regulator CymR</fullName>
    </submittedName>
</protein>
<organism evidence="2">
    <name type="scientific">bioreactor metagenome</name>
    <dbReference type="NCBI Taxonomy" id="1076179"/>
    <lineage>
        <taxon>unclassified sequences</taxon>
        <taxon>metagenomes</taxon>
        <taxon>ecological metagenomes</taxon>
    </lineage>
</organism>
<comment type="caution">
    <text evidence="2">The sequence shown here is derived from an EMBL/GenBank/DDBJ whole genome shotgun (WGS) entry which is preliminary data.</text>
</comment>
<evidence type="ECO:0000256" key="1">
    <source>
        <dbReference type="ARBA" id="ARBA00023125"/>
    </source>
</evidence>
<reference evidence="2" key="1">
    <citation type="submission" date="2019-08" db="EMBL/GenBank/DDBJ databases">
        <authorList>
            <person name="Kucharzyk K."/>
            <person name="Murdoch R.W."/>
            <person name="Higgins S."/>
            <person name="Loffler F."/>
        </authorList>
    </citation>
    <scope>NUCLEOTIDE SEQUENCE</scope>
</reference>
<dbReference type="PROSITE" id="PS51197">
    <property type="entry name" value="HTH_RRF2_2"/>
    <property type="match status" value="1"/>
</dbReference>
<evidence type="ECO:0000313" key="2">
    <source>
        <dbReference type="EMBL" id="MPM71815.1"/>
    </source>
</evidence>
<dbReference type="PROSITE" id="PS01332">
    <property type="entry name" value="HTH_RRF2_1"/>
    <property type="match status" value="1"/>
</dbReference>
<dbReference type="InterPro" id="IPR000944">
    <property type="entry name" value="Tscrpt_reg_Rrf2"/>
</dbReference>
<dbReference type="InterPro" id="IPR030489">
    <property type="entry name" value="TR_Rrf2-type_CS"/>
</dbReference>
<dbReference type="InterPro" id="IPR036388">
    <property type="entry name" value="WH-like_DNA-bd_sf"/>
</dbReference>
<dbReference type="NCBIfam" id="TIGR00738">
    <property type="entry name" value="rrf2_super"/>
    <property type="match status" value="1"/>
</dbReference>
<name>A0A645C2Q8_9ZZZZ</name>
<dbReference type="PANTHER" id="PTHR33221:SF5">
    <property type="entry name" value="HTH-TYPE TRANSCRIPTIONAL REGULATOR ISCR"/>
    <property type="match status" value="1"/>
</dbReference>
<dbReference type="GO" id="GO:0005829">
    <property type="term" value="C:cytosol"/>
    <property type="evidence" value="ECO:0007669"/>
    <property type="project" value="TreeGrafter"/>
</dbReference>
<dbReference type="InterPro" id="IPR036390">
    <property type="entry name" value="WH_DNA-bd_sf"/>
</dbReference>
<dbReference type="AlphaFoldDB" id="A0A645C2Q8"/>